<comment type="caution">
    <text evidence="10">The sequence shown here is derived from an EMBL/GenBank/DDBJ whole genome shotgun (WGS) entry which is preliminary data.</text>
</comment>
<evidence type="ECO:0000313" key="10">
    <source>
        <dbReference type="EMBL" id="CAG5085316.1"/>
    </source>
</evidence>
<organism evidence="10 11">
    <name type="scientific">Cotesia congregata</name>
    <name type="common">Parasitoid wasp</name>
    <name type="synonym">Apanteles congregatus</name>
    <dbReference type="NCBI Taxonomy" id="51543"/>
    <lineage>
        <taxon>Eukaryota</taxon>
        <taxon>Metazoa</taxon>
        <taxon>Ecdysozoa</taxon>
        <taxon>Arthropoda</taxon>
        <taxon>Hexapoda</taxon>
        <taxon>Insecta</taxon>
        <taxon>Pterygota</taxon>
        <taxon>Neoptera</taxon>
        <taxon>Endopterygota</taxon>
        <taxon>Hymenoptera</taxon>
        <taxon>Apocrita</taxon>
        <taxon>Ichneumonoidea</taxon>
        <taxon>Braconidae</taxon>
        <taxon>Microgastrinae</taxon>
        <taxon>Cotesia</taxon>
    </lineage>
</organism>
<keyword evidence="5 8" id="KW-1133">Transmembrane helix</keyword>
<dbReference type="Gene3D" id="1.20.1070.10">
    <property type="entry name" value="Rhodopsin 7-helix transmembrane proteins"/>
    <property type="match status" value="1"/>
</dbReference>
<comment type="similarity">
    <text evidence="2">Belongs to the G-protein coupled receptor Fz/Smo family.</text>
</comment>
<dbReference type="InterPro" id="IPR036790">
    <property type="entry name" value="Frizzled_dom_sf"/>
</dbReference>
<keyword evidence="4 8" id="KW-0812">Transmembrane</keyword>
<dbReference type="InterPro" id="IPR000539">
    <property type="entry name" value="Frizzled/Smoothened_7TM"/>
</dbReference>
<feature type="transmembrane region" description="Helical" evidence="8">
    <location>
        <begin position="160"/>
        <end position="179"/>
    </location>
</feature>
<dbReference type="EMBL" id="CAJNRD030001118">
    <property type="protein sequence ID" value="CAG5085316.1"/>
    <property type="molecule type" value="Genomic_DNA"/>
</dbReference>
<evidence type="ECO:0000256" key="2">
    <source>
        <dbReference type="ARBA" id="ARBA00008077"/>
    </source>
</evidence>
<dbReference type="SMART" id="SM01330">
    <property type="entry name" value="Frizzled"/>
    <property type="match status" value="1"/>
</dbReference>
<dbReference type="Pfam" id="PF01534">
    <property type="entry name" value="Frizzled"/>
    <property type="match status" value="1"/>
</dbReference>
<dbReference type="OrthoDB" id="10064659at2759"/>
<evidence type="ECO:0000259" key="9">
    <source>
        <dbReference type="PROSITE" id="PS50261"/>
    </source>
</evidence>
<dbReference type="GO" id="GO:0060070">
    <property type="term" value="P:canonical Wnt signaling pathway"/>
    <property type="evidence" value="ECO:0007669"/>
    <property type="project" value="TreeGrafter"/>
</dbReference>
<accession>A0A8J2MEE1</accession>
<evidence type="ECO:0000256" key="5">
    <source>
        <dbReference type="ARBA" id="ARBA00022989"/>
    </source>
</evidence>
<evidence type="ECO:0000256" key="8">
    <source>
        <dbReference type="SAM" id="Phobius"/>
    </source>
</evidence>
<comment type="subcellular location">
    <subcellularLocation>
        <location evidence="1">Membrane</location>
        <topology evidence="1">Multi-pass membrane protein</topology>
    </subcellularLocation>
</comment>
<reference evidence="10" key="1">
    <citation type="submission" date="2021-04" db="EMBL/GenBank/DDBJ databases">
        <authorList>
            <person name="Chebbi M.A.C M."/>
        </authorList>
    </citation>
    <scope>NUCLEOTIDE SEQUENCE</scope>
</reference>
<feature type="transmembrane region" description="Helical" evidence="8">
    <location>
        <begin position="128"/>
        <end position="148"/>
    </location>
</feature>
<dbReference type="GO" id="GO:0035567">
    <property type="term" value="P:non-canonical Wnt signaling pathway"/>
    <property type="evidence" value="ECO:0007669"/>
    <property type="project" value="TreeGrafter"/>
</dbReference>
<feature type="transmembrane region" description="Helical" evidence="8">
    <location>
        <begin position="217"/>
        <end position="238"/>
    </location>
</feature>
<evidence type="ECO:0000256" key="4">
    <source>
        <dbReference type="ARBA" id="ARBA00022692"/>
    </source>
</evidence>
<dbReference type="PROSITE" id="PS50261">
    <property type="entry name" value="G_PROTEIN_RECEP_F2_4"/>
    <property type="match status" value="1"/>
</dbReference>
<dbReference type="PRINTS" id="PR00489">
    <property type="entry name" value="FRIZZLED"/>
</dbReference>
<dbReference type="Gene3D" id="1.10.2000.10">
    <property type="entry name" value="Frizzled cysteine-rich domain"/>
    <property type="match status" value="1"/>
</dbReference>
<dbReference type="AlphaFoldDB" id="A0A8J2MEE1"/>
<evidence type="ECO:0000256" key="7">
    <source>
        <dbReference type="ARBA" id="ARBA00023170"/>
    </source>
</evidence>
<keyword evidence="6 8" id="KW-0472">Membrane</keyword>
<dbReference type="GO" id="GO:0017147">
    <property type="term" value="F:Wnt-protein binding"/>
    <property type="evidence" value="ECO:0007669"/>
    <property type="project" value="TreeGrafter"/>
</dbReference>
<evidence type="ECO:0000313" key="11">
    <source>
        <dbReference type="Proteomes" id="UP000786811"/>
    </source>
</evidence>
<dbReference type="Proteomes" id="UP000786811">
    <property type="component" value="Unassembled WGS sequence"/>
</dbReference>
<feature type="domain" description="G-protein coupled receptors family 2 profile 2" evidence="9">
    <location>
        <begin position="124"/>
        <end position="282"/>
    </location>
</feature>
<evidence type="ECO:0000256" key="1">
    <source>
        <dbReference type="ARBA" id="ARBA00004141"/>
    </source>
</evidence>
<protein>
    <submittedName>
        <fullName evidence="10">Similar to smo: Protein smoothened (Drosophila melanogaster)</fullName>
    </submittedName>
</protein>
<dbReference type="SUPFAM" id="SSF63501">
    <property type="entry name" value="Frizzled cysteine-rich domain"/>
    <property type="match status" value="1"/>
</dbReference>
<evidence type="ECO:0000256" key="3">
    <source>
        <dbReference type="ARBA" id="ARBA00022473"/>
    </source>
</evidence>
<dbReference type="GO" id="GO:0005886">
    <property type="term" value="C:plasma membrane"/>
    <property type="evidence" value="ECO:0007669"/>
    <property type="project" value="TreeGrafter"/>
</dbReference>
<keyword evidence="11" id="KW-1185">Reference proteome</keyword>
<keyword evidence="7" id="KW-0675">Receptor</keyword>
<proteinExistence type="inferred from homology"/>
<dbReference type="PANTHER" id="PTHR11309:SF126">
    <property type="entry name" value="FRIZZLED-2"/>
    <property type="match status" value="1"/>
</dbReference>
<feature type="transmembrane region" description="Helical" evidence="8">
    <location>
        <begin position="259"/>
        <end position="284"/>
    </location>
</feature>
<name>A0A8J2MEE1_COTCN</name>
<dbReference type="GO" id="GO:0042813">
    <property type="term" value="F:Wnt receptor activity"/>
    <property type="evidence" value="ECO:0007669"/>
    <property type="project" value="TreeGrafter"/>
</dbReference>
<dbReference type="PANTHER" id="PTHR11309">
    <property type="entry name" value="FRIZZLED"/>
    <property type="match status" value="1"/>
</dbReference>
<gene>
    <name evidence="10" type="ORF">HICCMSTLAB_LOCUS4341</name>
</gene>
<dbReference type="InterPro" id="IPR015526">
    <property type="entry name" value="Frizzled/SFRP"/>
</dbReference>
<evidence type="ECO:0000256" key="6">
    <source>
        <dbReference type="ARBA" id="ARBA00023136"/>
    </source>
</evidence>
<dbReference type="InterPro" id="IPR017981">
    <property type="entry name" value="GPCR_2-like_7TM"/>
</dbReference>
<sequence length="385" mass="44714">MLASDPTNVVFSVQASPCNLSTPLESYKQSLKKRCRYLCTEVENHCEELMSSDVWPEFLTCDNDDIFGDKDCVDPLESFEWNDESECPEYMVPSSIPTDAIAEFPGCRMGCHDPFYSDEEHLQMRVTIFWLSTICAGVNILSILTYLINWKSGTYPDRALFNLNWCSLLFCAGWLLQFFPFSTEDIVCNSDGSPRTSQSWSTLNTSRDLPCLVTFTLIYYSMMAMAMWFLILSFIWFMKFEAINRKSDKISGLFDVIGWWVPLFATFFMISFGLIDGISITGLFNGMSQEKSLKNYIMYGSKFKTFKRIKKFRTLSQKYFNSGVRFSTPSAKIMSVHWNNPNWWESSCKFWPCFLWVLQLYNASLDQVCCPILEKSFQLDFRKRN</sequence>
<keyword evidence="3" id="KW-0217">Developmental protein</keyword>